<keyword evidence="3" id="KW-1185">Reference proteome</keyword>
<dbReference type="OrthoDB" id="3350812at2759"/>
<accession>A0A4Q2D310</accession>
<name>A0A4Q2D310_9AGAR</name>
<dbReference type="AlphaFoldDB" id="A0A4Q2D310"/>
<comment type="caution">
    <text evidence="2">The sequence shown here is derived from an EMBL/GenBank/DDBJ whole genome shotgun (WGS) entry which is preliminary data.</text>
</comment>
<evidence type="ECO:0000313" key="2">
    <source>
        <dbReference type="EMBL" id="RXW13660.1"/>
    </source>
</evidence>
<evidence type="ECO:0000256" key="1">
    <source>
        <dbReference type="SAM" id="Phobius"/>
    </source>
</evidence>
<organism evidence="2 3">
    <name type="scientific">Candolleomyces aberdarensis</name>
    <dbReference type="NCBI Taxonomy" id="2316362"/>
    <lineage>
        <taxon>Eukaryota</taxon>
        <taxon>Fungi</taxon>
        <taxon>Dikarya</taxon>
        <taxon>Basidiomycota</taxon>
        <taxon>Agaricomycotina</taxon>
        <taxon>Agaricomycetes</taxon>
        <taxon>Agaricomycetidae</taxon>
        <taxon>Agaricales</taxon>
        <taxon>Agaricineae</taxon>
        <taxon>Psathyrellaceae</taxon>
        <taxon>Candolleomyces</taxon>
    </lineage>
</organism>
<keyword evidence="1" id="KW-0472">Membrane</keyword>
<gene>
    <name evidence="2" type="ORF">EST38_g12195</name>
</gene>
<evidence type="ECO:0000313" key="3">
    <source>
        <dbReference type="Proteomes" id="UP000290288"/>
    </source>
</evidence>
<keyword evidence="1" id="KW-0812">Transmembrane</keyword>
<keyword evidence="1" id="KW-1133">Transmembrane helix</keyword>
<sequence>MLGMLFIMFRQYNALRSSLIKTFYRDGIGYFVCLSALALTNLVLNFAPGISSGYRFILSQYVKA</sequence>
<reference evidence="2 3" key="1">
    <citation type="submission" date="2019-01" db="EMBL/GenBank/DDBJ databases">
        <title>Draft genome sequence of Psathyrella aberdarensis IHI B618.</title>
        <authorList>
            <person name="Buettner E."/>
            <person name="Kellner H."/>
        </authorList>
    </citation>
    <scope>NUCLEOTIDE SEQUENCE [LARGE SCALE GENOMIC DNA]</scope>
    <source>
        <strain evidence="2 3">IHI B618</strain>
    </source>
</reference>
<feature type="transmembrane region" description="Helical" evidence="1">
    <location>
        <begin position="28"/>
        <end position="47"/>
    </location>
</feature>
<protein>
    <submittedName>
        <fullName evidence="2">Uncharacterized protein</fullName>
    </submittedName>
</protein>
<dbReference type="Proteomes" id="UP000290288">
    <property type="component" value="Unassembled WGS sequence"/>
</dbReference>
<proteinExistence type="predicted"/>
<dbReference type="EMBL" id="SDEE01000860">
    <property type="protein sequence ID" value="RXW13660.1"/>
    <property type="molecule type" value="Genomic_DNA"/>
</dbReference>